<evidence type="ECO:0000313" key="1">
    <source>
        <dbReference type="EMBL" id="CAE7886430.1"/>
    </source>
</evidence>
<proteinExistence type="predicted"/>
<sequence length="184" mass="19844">APAQVLVGSPLERAVLCALTCRDSLRLPNGRSIMLSFEQLEAGRLFEKVSATGSELQLARALDSLTPDTLYYDGLNGTERHPLADIWFCAAPNWLVLLDCGGTKKKARKKMSAKSRQISQLVDSGCLSGWKVTMLIFAPAAPSATMPSSTALSDDVDIAIVAGSLATEWLGSWSQLWQYLPDDG</sequence>
<dbReference type="Proteomes" id="UP000601435">
    <property type="component" value="Unassembled WGS sequence"/>
</dbReference>
<keyword evidence="2" id="KW-1185">Reference proteome</keyword>
<accession>A0A813AZW1</accession>
<protein>
    <submittedName>
        <fullName evidence="1">Xab2 protein</fullName>
    </submittedName>
</protein>
<evidence type="ECO:0000313" key="2">
    <source>
        <dbReference type="Proteomes" id="UP000601435"/>
    </source>
</evidence>
<feature type="non-terminal residue" evidence="1">
    <location>
        <position position="1"/>
    </location>
</feature>
<reference evidence="1" key="1">
    <citation type="submission" date="2021-02" db="EMBL/GenBank/DDBJ databases">
        <authorList>
            <person name="Dougan E. K."/>
            <person name="Rhodes N."/>
            <person name="Thang M."/>
            <person name="Chan C."/>
        </authorList>
    </citation>
    <scope>NUCLEOTIDE SEQUENCE</scope>
</reference>
<organism evidence="1 2">
    <name type="scientific">Symbiodinium necroappetens</name>
    <dbReference type="NCBI Taxonomy" id="1628268"/>
    <lineage>
        <taxon>Eukaryota</taxon>
        <taxon>Sar</taxon>
        <taxon>Alveolata</taxon>
        <taxon>Dinophyceae</taxon>
        <taxon>Suessiales</taxon>
        <taxon>Symbiodiniaceae</taxon>
        <taxon>Symbiodinium</taxon>
    </lineage>
</organism>
<comment type="caution">
    <text evidence="1">The sequence shown here is derived from an EMBL/GenBank/DDBJ whole genome shotgun (WGS) entry which is preliminary data.</text>
</comment>
<gene>
    <name evidence="1" type="primary">Xab2</name>
    <name evidence="1" type="ORF">SNEC2469_LOCUS29314</name>
</gene>
<name>A0A813AZW1_9DINO</name>
<dbReference type="AlphaFoldDB" id="A0A813AZW1"/>
<dbReference type="EMBL" id="CAJNJA010065665">
    <property type="protein sequence ID" value="CAE7886430.1"/>
    <property type="molecule type" value="Genomic_DNA"/>
</dbReference>